<organism evidence="1 2">
    <name type="scientific">Saccharomyces eubayanus</name>
    <name type="common">Yeast</name>
    <dbReference type="NCBI Taxonomy" id="1080349"/>
    <lineage>
        <taxon>Eukaryota</taxon>
        <taxon>Fungi</taxon>
        <taxon>Dikarya</taxon>
        <taxon>Ascomycota</taxon>
        <taxon>Saccharomycotina</taxon>
        <taxon>Saccharomycetes</taxon>
        <taxon>Saccharomycetales</taxon>
        <taxon>Saccharomycetaceae</taxon>
        <taxon>Saccharomyces</taxon>
    </lineage>
</organism>
<dbReference type="EMBL" id="OX291502">
    <property type="protein sequence ID" value="CAI1611200.1"/>
    <property type="molecule type" value="Genomic_DNA"/>
</dbReference>
<keyword evidence="2" id="KW-1185">Reference proteome</keyword>
<protein>
    <submittedName>
        <fullName evidence="1">Uncharacterized protein</fullName>
    </submittedName>
</protein>
<dbReference type="Proteomes" id="UP001152964">
    <property type="component" value="Chromosome 12"/>
</dbReference>
<proteinExistence type="predicted"/>
<gene>
    <name evidence="1" type="primary">U6500L04950</name>
    <name evidence="1" type="ORF">SEUBUCD650_0L04950</name>
</gene>
<reference evidence="1" key="1">
    <citation type="submission" date="2022-08" db="EMBL/GenBank/DDBJ databases">
        <authorList>
            <person name="Byrne P K."/>
        </authorList>
    </citation>
    <scope>NUCLEOTIDE SEQUENCE</scope>
    <source>
        <strain evidence="1">UCD650</strain>
    </source>
</reference>
<evidence type="ECO:0000313" key="2">
    <source>
        <dbReference type="Proteomes" id="UP001152964"/>
    </source>
</evidence>
<accession>A0ABN8VER4</accession>
<evidence type="ECO:0000313" key="1">
    <source>
        <dbReference type="EMBL" id="CAI1611200.1"/>
    </source>
</evidence>
<sequence length="24" mass="2829">MVNMKHKMLFLSSTINFRGSDSER</sequence>
<name>A0ABN8VER4_SACEU</name>